<protein>
    <submittedName>
        <fullName evidence="1">Uncharacterized protein</fullName>
    </submittedName>
</protein>
<accession>A0ABS5ZXS2</accession>
<proteinExistence type="predicted"/>
<dbReference type="Proteomes" id="UP000755654">
    <property type="component" value="Unassembled WGS sequence"/>
</dbReference>
<organism evidence="1 2">
    <name type="scientific">Acidithiobacillus sulfurivorans</name>
    <dbReference type="NCBI Taxonomy" id="1958756"/>
    <lineage>
        <taxon>Bacteria</taxon>
        <taxon>Pseudomonadati</taxon>
        <taxon>Pseudomonadota</taxon>
        <taxon>Acidithiobacillia</taxon>
        <taxon>Acidithiobacillales</taxon>
        <taxon>Acidithiobacillaceae</taxon>
        <taxon>Acidithiobacillus</taxon>
    </lineage>
</organism>
<evidence type="ECO:0000313" key="2">
    <source>
        <dbReference type="Proteomes" id="UP000755654"/>
    </source>
</evidence>
<name>A0ABS5ZXS2_9PROT</name>
<comment type="caution">
    <text evidence="1">The sequence shown here is derived from an EMBL/GenBank/DDBJ whole genome shotgun (WGS) entry which is preliminary data.</text>
</comment>
<keyword evidence="2" id="KW-1185">Reference proteome</keyword>
<evidence type="ECO:0000313" key="1">
    <source>
        <dbReference type="EMBL" id="MBU2760028.1"/>
    </source>
</evidence>
<reference evidence="1 2" key="1">
    <citation type="journal article" date="2021" name="ISME J.">
        <title>Genomic evolution of the class Acidithiobacillia: deep-branching Proteobacteria living in extreme acidic conditions.</title>
        <authorList>
            <person name="Moya-Beltran A."/>
            <person name="Beard S."/>
            <person name="Rojas-Villalobos C."/>
            <person name="Issotta F."/>
            <person name="Gallardo Y."/>
            <person name="Ulloa R."/>
            <person name="Giaveno A."/>
            <person name="Degli Esposti M."/>
            <person name="Johnson D.B."/>
            <person name="Quatrini R."/>
        </authorList>
    </citation>
    <scope>NUCLEOTIDE SEQUENCE [LARGE SCALE GENOMIC DNA]</scope>
    <source>
        <strain evidence="1 2">RW2</strain>
    </source>
</reference>
<sequence length="58" mass="5951">MMPPEALVPGVGQGAKKTALVVDAVGAVVEVVGDAAGEPFEPGPYSCCRICTMRWSVC</sequence>
<gene>
    <name evidence="1" type="ORF">HAP95_07670</name>
</gene>
<dbReference type="EMBL" id="JAAOMP010000084">
    <property type="protein sequence ID" value="MBU2760028.1"/>
    <property type="molecule type" value="Genomic_DNA"/>
</dbReference>